<comment type="subunit">
    <text evidence="2">Homodimer.</text>
</comment>
<feature type="domain" description="Laminin G" evidence="13">
    <location>
        <begin position="37"/>
        <end position="210"/>
    </location>
</feature>
<gene>
    <name evidence="15" type="primary">shbg</name>
</gene>
<evidence type="ECO:0000256" key="1">
    <source>
        <dbReference type="ARBA" id="ARBA00004613"/>
    </source>
</evidence>
<dbReference type="InterPro" id="IPR001791">
    <property type="entry name" value="Laminin_G"/>
</dbReference>
<keyword evidence="4" id="KW-0754">Steroid-binding</keyword>
<dbReference type="AlphaFoldDB" id="A0A6P3W6H7"/>
<proteinExistence type="predicted"/>
<evidence type="ECO:0000256" key="11">
    <source>
        <dbReference type="PROSITE-ProRule" id="PRU00122"/>
    </source>
</evidence>
<evidence type="ECO:0000256" key="6">
    <source>
        <dbReference type="ARBA" id="ARBA00023121"/>
    </source>
</evidence>
<evidence type="ECO:0000256" key="10">
    <source>
        <dbReference type="ARBA" id="ARBA00040510"/>
    </source>
</evidence>
<dbReference type="KEGG" id="char:105907165"/>
<evidence type="ECO:0000313" key="15">
    <source>
        <dbReference type="RefSeq" id="XP_012690899.1"/>
    </source>
</evidence>
<feature type="chain" id="PRO_5027938813" description="Sex hormone-binding globulin" evidence="12">
    <location>
        <begin position="24"/>
        <end position="394"/>
    </location>
</feature>
<comment type="caution">
    <text evidence="11">Lacks conserved residue(s) required for the propagation of feature annotation.</text>
</comment>
<dbReference type="PANTHER" id="PTHR24040">
    <property type="entry name" value="LAMININ G-LIKE DOMAIN-CONTAINING PROTEIN"/>
    <property type="match status" value="1"/>
</dbReference>
<dbReference type="OrthoDB" id="6275838at2759"/>
<evidence type="ECO:0000256" key="3">
    <source>
        <dbReference type="ARBA" id="ARBA00022525"/>
    </source>
</evidence>
<keyword evidence="14" id="KW-1185">Reference proteome</keyword>
<dbReference type="RefSeq" id="XP_012690899.1">
    <property type="nucleotide sequence ID" value="XM_012835445.3"/>
</dbReference>
<sequence>MGLTRAVLGVLLLVILCVPPGRCEVDAVMGKIEGGGLINLGNRERTWTPFMSLSTPLTEIQSITSYFSFRTFDPEGAIFYGDTRDGNDWFVLSLREGIPEMQIGKAHMKVSVVGGPKLNDGLWHKVELRSEDTFVVLEVDNKRELVVGLHTDQPDTREGLIRLALGGILIDEKKLLVPFNPLLDGCVQGGHWLNISTPWDSAPRKTAMPCFTNIKTGSFFPGTGLAIFNTSDFPGVDPEEKGIIITVNTSSKTLNGTILSMRPYESPSPILSVAEDTDSGMMALKVKTDTIAVLNFDKDFISFDVIIQKTSMSFETKVKGSHKVVIDDDFSSILAQWKKGMLLAFGGVPGDGADYAGSEYMEGCLDTIFVQGQKVDLDQALFKDASVSSHSCPV</sequence>
<name>A0A6P3W6H7_CLUHA</name>
<evidence type="ECO:0000256" key="2">
    <source>
        <dbReference type="ARBA" id="ARBA00011738"/>
    </source>
</evidence>
<keyword evidence="7" id="KW-1015">Disulfide bond</keyword>
<organism evidence="14 15">
    <name type="scientific">Clupea harengus</name>
    <name type="common">Atlantic herring</name>
    <dbReference type="NCBI Taxonomy" id="7950"/>
    <lineage>
        <taxon>Eukaryota</taxon>
        <taxon>Metazoa</taxon>
        <taxon>Chordata</taxon>
        <taxon>Craniata</taxon>
        <taxon>Vertebrata</taxon>
        <taxon>Euteleostomi</taxon>
        <taxon>Actinopterygii</taxon>
        <taxon>Neopterygii</taxon>
        <taxon>Teleostei</taxon>
        <taxon>Clupei</taxon>
        <taxon>Clupeiformes</taxon>
        <taxon>Clupeoidei</taxon>
        <taxon>Clupeidae</taxon>
        <taxon>Clupea</taxon>
    </lineage>
</organism>
<reference evidence="15" key="1">
    <citation type="submission" date="2025-08" db="UniProtKB">
        <authorList>
            <consortium name="RefSeq"/>
        </authorList>
    </citation>
    <scope>IDENTIFICATION</scope>
</reference>
<feature type="signal peptide" evidence="12">
    <location>
        <begin position="1"/>
        <end position="23"/>
    </location>
</feature>
<keyword evidence="8" id="KW-0325">Glycoprotein</keyword>
<dbReference type="CTD" id="6462"/>
<keyword evidence="6" id="KW-0446">Lipid-binding</keyword>
<evidence type="ECO:0000256" key="9">
    <source>
        <dbReference type="ARBA" id="ARBA00037620"/>
    </source>
</evidence>
<evidence type="ECO:0000313" key="14">
    <source>
        <dbReference type="Proteomes" id="UP000515152"/>
    </source>
</evidence>
<keyword evidence="5 12" id="KW-0732">Signal</keyword>
<dbReference type="GO" id="GO:0005576">
    <property type="term" value="C:extracellular region"/>
    <property type="evidence" value="ECO:0007669"/>
    <property type="project" value="UniProtKB-SubCell"/>
</dbReference>
<dbReference type="InterPro" id="IPR051145">
    <property type="entry name" value="GAS-SHBG-PROS"/>
</dbReference>
<evidence type="ECO:0000256" key="8">
    <source>
        <dbReference type="ARBA" id="ARBA00023180"/>
    </source>
</evidence>
<dbReference type="InterPro" id="IPR013320">
    <property type="entry name" value="ConA-like_dom_sf"/>
</dbReference>
<dbReference type="GeneID" id="105907165"/>
<dbReference type="Proteomes" id="UP000515152">
    <property type="component" value="Chromosome 18"/>
</dbReference>
<evidence type="ECO:0000259" key="13">
    <source>
        <dbReference type="PROSITE" id="PS50025"/>
    </source>
</evidence>
<protein>
    <recommendedName>
        <fullName evidence="10">Sex hormone-binding globulin</fullName>
    </recommendedName>
</protein>
<dbReference type="SUPFAM" id="SSF49899">
    <property type="entry name" value="Concanavalin A-like lectins/glucanases"/>
    <property type="match status" value="2"/>
</dbReference>
<accession>A0A6P3W6H7</accession>
<dbReference type="PROSITE" id="PS50025">
    <property type="entry name" value="LAM_G_DOMAIN"/>
    <property type="match status" value="1"/>
</dbReference>
<keyword evidence="3" id="KW-0964">Secreted</keyword>
<dbReference type="PANTHER" id="PTHR24040:SF3">
    <property type="entry name" value="SEX HORMONE-BINDING GLOBULIN"/>
    <property type="match status" value="1"/>
</dbReference>
<evidence type="ECO:0000256" key="5">
    <source>
        <dbReference type="ARBA" id="ARBA00022729"/>
    </source>
</evidence>
<comment type="function">
    <text evidence="9">Functions as an androgen transport protein, but may also be involved in receptor mediated processes. Each dimer binds one molecule of steroid. Specific for 5-alpha-dihydrotestosterone, testosterone, and 17-beta-estradiol. Regulates the plasma metabolic clearance rate of steroid hormones by controlling their plasma concentration.</text>
</comment>
<evidence type="ECO:0000256" key="12">
    <source>
        <dbReference type="SAM" id="SignalP"/>
    </source>
</evidence>
<dbReference type="CDD" id="cd00110">
    <property type="entry name" value="LamG"/>
    <property type="match status" value="1"/>
</dbReference>
<dbReference type="SMART" id="SM00282">
    <property type="entry name" value="LamG"/>
    <property type="match status" value="1"/>
</dbReference>
<comment type="subcellular location">
    <subcellularLocation>
        <location evidence="1">Secreted</location>
    </subcellularLocation>
</comment>
<evidence type="ECO:0000256" key="7">
    <source>
        <dbReference type="ARBA" id="ARBA00023157"/>
    </source>
</evidence>
<dbReference type="GO" id="GO:0005496">
    <property type="term" value="F:steroid binding"/>
    <property type="evidence" value="ECO:0007669"/>
    <property type="project" value="UniProtKB-KW"/>
</dbReference>
<dbReference type="Gene3D" id="2.60.120.200">
    <property type="match status" value="2"/>
</dbReference>
<dbReference type="Pfam" id="PF00054">
    <property type="entry name" value="Laminin_G_1"/>
    <property type="match status" value="1"/>
</dbReference>
<evidence type="ECO:0000256" key="4">
    <source>
        <dbReference type="ARBA" id="ARBA00022665"/>
    </source>
</evidence>